<dbReference type="EC" id="2.4.-.-" evidence="4"/>
<evidence type="ECO:0000313" key="7">
    <source>
        <dbReference type="Proteomes" id="UP001527392"/>
    </source>
</evidence>
<dbReference type="GO" id="GO:0016757">
    <property type="term" value="F:glycosyltransferase activity"/>
    <property type="evidence" value="ECO:0007669"/>
    <property type="project" value="UniProtKB-KW"/>
</dbReference>
<name>A0AAW5WSN7_9LACO</name>
<accession>A0AAW5WSN7</accession>
<proteinExistence type="predicted"/>
<keyword evidence="2 4" id="KW-0808">Transferase</keyword>
<dbReference type="EMBL" id="JAKHMS010000008">
    <property type="protein sequence ID" value="MCZ3781465.1"/>
    <property type="molecule type" value="Genomic_DNA"/>
</dbReference>
<dbReference type="Proteomes" id="UP001527392">
    <property type="component" value="Unassembled WGS sequence"/>
</dbReference>
<dbReference type="InterPro" id="IPR001296">
    <property type="entry name" value="Glyco_trans_1"/>
</dbReference>
<dbReference type="PANTHER" id="PTHR12526:SF629">
    <property type="entry name" value="TEICHURONIC ACID BIOSYNTHESIS GLYCOSYLTRANSFERASE TUAH-RELATED"/>
    <property type="match status" value="1"/>
</dbReference>
<dbReference type="RefSeq" id="WP_003717570.1">
    <property type="nucleotide sequence ID" value="NZ_CAJFIS010000007.1"/>
</dbReference>
<gene>
    <name evidence="5" type="ORF">L2504_04825</name>
    <name evidence="4" type="ORF">L2724_03955</name>
</gene>
<organism evidence="4 6">
    <name type="scientific">Limosilactobacillus vaginalis</name>
    <dbReference type="NCBI Taxonomy" id="1633"/>
    <lineage>
        <taxon>Bacteria</taxon>
        <taxon>Bacillati</taxon>
        <taxon>Bacillota</taxon>
        <taxon>Bacilli</taxon>
        <taxon>Lactobacillales</taxon>
        <taxon>Lactobacillaceae</taxon>
        <taxon>Limosilactobacillus</taxon>
    </lineage>
</organism>
<keyword evidence="7" id="KW-1185">Reference proteome</keyword>
<dbReference type="AlphaFoldDB" id="A0AAW5WSN7"/>
<dbReference type="Gene3D" id="3.40.50.2000">
    <property type="entry name" value="Glycogen Phosphorylase B"/>
    <property type="match status" value="3"/>
</dbReference>
<comment type="caution">
    <text evidence="4">The sequence shown here is derived from an EMBL/GenBank/DDBJ whole genome shotgun (WGS) entry which is preliminary data.</text>
</comment>
<dbReference type="PANTHER" id="PTHR12526">
    <property type="entry name" value="GLYCOSYLTRANSFERASE"/>
    <property type="match status" value="1"/>
</dbReference>
<sequence length="497" mass="57456">MNYFITSREDIKTSAIELAQVKRLQIFDYLHQPAKIVTMYYNFAHLDAENKLGTSGRVINLFQFYQRLPYHMDPGFDQSLIKQILNVPGYQVKGNQAERNGKVRIKVNQDNNRLYYVDYLDQYGFTDRRDYYDCGCKTYTEFFEDRARLVCRQYYDQSGAVKITYHYRGGQGNIPVLTLIQLVDQNQELQFDNQNEFRAYFLDQLVANDPDALLINDRSDVTLAAFRLMHTSPRRYQVFHSAFTQDGQSNSEISPIYQPINEMLNQGQLTGLISSTKREAMDASRRFNTNMSFAIPVTFLSQTQLEKSIPPTQRQVGHFIAVARLTKVKQLDQLINVIIRLHEDFPKVQLDIYGYSDGWNNYQTVNELKKIINNQGADHYIHFCGYQHDLTRVYETAQAEILTSQYEGFAMALLEAQGHGCPAISYDINYGPTEIIDNNISGELIPANDCDALYQSLRQLLVDPELSHRYTQNAQHAAAKFSLNEVAKKWQDFLKKA</sequence>
<evidence type="ECO:0000313" key="6">
    <source>
        <dbReference type="Proteomes" id="UP001212401"/>
    </source>
</evidence>
<feature type="domain" description="Glycosyl transferase family 1" evidence="3">
    <location>
        <begin position="319"/>
        <end position="476"/>
    </location>
</feature>
<protein>
    <submittedName>
        <fullName evidence="4">Glycosyltransferase</fullName>
        <ecNumber evidence="4">2.4.-.-</ecNumber>
    </submittedName>
</protein>
<dbReference type="EMBL" id="JAKHPH010000007">
    <property type="protein sequence ID" value="MCZ3667439.1"/>
    <property type="molecule type" value="Genomic_DNA"/>
</dbReference>
<evidence type="ECO:0000256" key="2">
    <source>
        <dbReference type="ARBA" id="ARBA00022679"/>
    </source>
</evidence>
<dbReference type="SUPFAM" id="SSF53756">
    <property type="entry name" value="UDP-Glycosyltransferase/glycogen phosphorylase"/>
    <property type="match status" value="1"/>
</dbReference>
<reference evidence="4 7" key="1">
    <citation type="submission" date="2022-01" db="EMBL/GenBank/DDBJ databases">
        <title>VMRC isolate genome collection.</title>
        <authorList>
            <person name="France M."/>
            <person name="Rutt L."/>
            <person name="Humphrys M."/>
            <person name="Ravel J."/>
        </authorList>
    </citation>
    <scope>NUCLEOTIDE SEQUENCE</scope>
    <source>
        <strain evidence="5 7">C0030B4</strain>
        <strain evidence="4">C0048A1</strain>
    </source>
</reference>
<dbReference type="Proteomes" id="UP001212401">
    <property type="component" value="Unassembled WGS sequence"/>
</dbReference>
<keyword evidence="1 4" id="KW-0328">Glycosyltransferase</keyword>
<evidence type="ECO:0000256" key="1">
    <source>
        <dbReference type="ARBA" id="ARBA00022676"/>
    </source>
</evidence>
<evidence type="ECO:0000313" key="4">
    <source>
        <dbReference type="EMBL" id="MCZ3667439.1"/>
    </source>
</evidence>
<dbReference type="Pfam" id="PF00534">
    <property type="entry name" value="Glycos_transf_1"/>
    <property type="match status" value="1"/>
</dbReference>
<evidence type="ECO:0000313" key="5">
    <source>
        <dbReference type="EMBL" id="MCZ3781465.1"/>
    </source>
</evidence>
<evidence type="ECO:0000259" key="3">
    <source>
        <dbReference type="Pfam" id="PF00534"/>
    </source>
</evidence>